<evidence type="ECO:0000313" key="1">
    <source>
        <dbReference type="EMBL" id="MDO5988793.1"/>
    </source>
</evidence>
<name>A0ABT8X535_9FLAO</name>
<dbReference type="EMBL" id="JAUOEM010000005">
    <property type="protein sequence ID" value="MDO5988793.1"/>
    <property type="molecule type" value="Genomic_DNA"/>
</dbReference>
<dbReference type="Proteomes" id="UP001176891">
    <property type="component" value="Unassembled WGS sequence"/>
</dbReference>
<protein>
    <submittedName>
        <fullName evidence="1">Uncharacterized protein</fullName>
    </submittedName>
</protein>
<comment type="caution">
    <text evidence="1">The sequence shown here is derived from an EMBL/GenBank/DDBJ whole genome shotgun (WGS) entry which is preliminary data.</text>
</comment>
<proteinExistence type="predicted"/>
<dbReference type="RefSeq" id="WP_303283443.1">
    <property type="nucleotide sequence ID" value="NZ_BAABCZ010000004.1"/>
</dbReference>
<accession>A0ABT8X535</accession>
<reference evidence="1" key="1">
    <citation type="submission" date="2023-07" db="EMBL/GenBank/DDBJ databases">
        <title>Two novel species in the genus Flavivirga.</title>
        <authorList>
            <person name="Kwon K."/>
        </authorList>
    </citation>
    <scope>NUCLEOTIDE SEQUENCE</scope>
    <source>
        <strain evidence="1">KACC 14157</strain>
    </source>
</reference>
<gene>
    <name evidence="1" type="ORF">Q4Q39_15390</name>
</gene>
<evidence type="ECO:0000313" key="2">
    <source>
        <dbReference type="Proteomes" id="UP001176891"/>
    </source>
</evidence>
<organism evidence="1 2">
    <name type="scientific">Flavivirga amylovorans</name>
    <dbReference type="NCBI Taxonomy" id="870486"/>
    <lineage>
        <taxon>Bacteria</taxon>
        <taxon>Pseudomonadati</taxon>
        <taxon>Bacteroidota</taxon>
        <taxon>Flavobacteriia</taxon>
        <taxon>Flavobacteriales</taxon>
        <taxon>Flavobacteriaceae</taxon>
        <taxon>Flavivirga</taxon>
    </lineage>
</organism>
<sequence>MQAILGDIPKEYQLKVQNRIIDKFIDIVSKRGVLMLSAQVFWQTNQTTHPNFGKAFFETNKFIIEYSNIIFNICGVMTNLLY</sequence>
<keyword evidence="2" id="KW-1185">Reference proteome</keyword>